<evidence type="ECO:0000313" key="2">
    <source>
        <dbReference type="WBParaSite" id="PEQ_0001458301-mRNA-1"/>
    </source>
</evidence>
<reference evidence="2" key="1">
    <citation type="submission" date="2022-11" db="UniProtKB">
        <authorList>
            <consortium name="WormBaseParasite"/>
        </authorList>
    </citation>
    <scope>IDENTIFICATION</scope>
</reference>
<dbReference type="Proteomes" id="UP000887564">
    <property type="component" value="Unplaced"/>
</dbReference>
<evidence type="ECO:0000313" key="1">
    <source>
        <dbReference type="Proteomes" id="UP000887564"/>
    </source>
</evidence>
<proteinExistence type="predicted"/>
<dbReference type="AlphaFoldDB" id="A0A914S778"/>
<organism evidence="1 2">
    <name type="scientific">Parascaris equorum</name>
    <name type="common">Equine roundworm</name>
    <dbReference type="NCBI Taxonomy" id="6256"/>
    <lineage>
        <taxon>Eukaryota</taxon>
        <taxon>Metazoa</taxon>
        <taxon>Ecdysozoa</taxon>
        <taxon>Nematoda</taxon>
        <taxon>Chromadorea</taxon>
        <taxon>Rhabditida</taxon>
        <taxon>Spirurina</taxon>
        <taxon>Ascaridomorpha</taxon>
        <taxon>Ascaridoidea</taxon>
        <taxon>Ascarididae</taxon>
        <taxon>Parascaris</taxon>
    </lineage>
</organism>
<protein>
    <submittedName>
        <fullName evidence="2">Uncharacterized protein</fullName>
    </submittedName>
</protein>
<accession>A0A914S778</accession>
<name>A0A914S778_PAREQ</name>
<dbReference type="WBParaSite" id="PEQ_0001458301-mRNA-1">
    <property type="protein sequence ID" value="PEQ_0001458301-mRNA-1"/>
    <property type="gene ID" value="PEQ_0001458301"/>
</dbReference>
<keyword evidence="1" id="KW-1185">Reference proteome</keyword>
<sequence>RLHHRRRILNRVRLVRFSRLPVRGALIREPIANLLIANFRIVTSIV</sequence>